<comment type="caution">
    <text evidence="3">The sequence shown here is derived from an EMBL/GenBank/DDBJ whole genome shotgun (WGS) entry which is preliminary data.</text>
</comment>
<keyword evidence="2" id="KW-0472">Membrane</keyword>
<evidence type="ECO:0000256" key="2">
    <source>
        <dbReference type="SAM" id="Phobius"/>
    </source>
</evidence>
<dbReference type="Proteomes" id="UP001497623">
    <property type="component" value="Unassembled WGS sequence"/>
</dbReference>
<evidence type="ECO:0000313" key="3">
    <source>
        <dbReference type="EMBL" id="CAL4066153.1"/>
    </source>
</evidence>
<keyword evidence="4" id="KW-1185">Reference proteome</keyword>
<accession>A0AAV2Q0G4</accession>
<keyword evidence="2" id="KW-0812">Transmembrane</keyword>
<gene>
    <name evidence="3" type="ORF">MNOR_LOCUS5400</name>
</gene>
<name>A0AAV2Q0G4_MEGNR</name>
<feature type="non-terminal residue" evidence="3">
    <location>
        <position position="284"/>
    </location>
</feature>
<feature type="compositionally biased region" description="Basic and acidic residues" evidence="1">
    <location>
        <begin position="149"/>
        <end position="182"/>
    </location>
</feature>
<organism evidence="3 4">
    <name type="scientific">Meganyctiphanes norvegica</name>
    <name type="common">Northern krill</name>
    <name type="synonym">Thysanopoda norvegica</name>
    <dbReference type="NCBI Taxonomy" id="48144"/>
    <lineage>
        <taxon>Eukaryota</taxon>
        <taxon>Metazoa</taxon>
        <taxon>Ecdysozoa</taxon>
        <taxon>Arthropoda</taxon>
        <taxon>Crustacea</taxon>
        <taxon>Multicrustacea</taxon>
        <taxon>Malacostraca</taxon>
        <taxon>Eumalacostraca</taxon>
        <taxon>Eucarida</taxon>
        <taxon>Euphausiacea</taxon>
        <taxon>Euphausiidae</taxon>
        <taxon>Meganyctiphanes</taxon>
    </lineage>
</organism>
<dbReference type="EMBL" id="CAXKWB010002081">
    <property type="protein sequence ID" value="CAL4066153.1"/>
    <property type="molecule type" value="Genomic_DNA"/>
</dbReference>
<feature type="compositionally biased region" description="Polar residues" evidence="1">
    <location>
        <begin position="119"/>
        <end position="133"/>
    </location>
</feature>
<feature type="region of interest" description="Disordered" evidence="1">
    <location>
        <begin position="119"/>
        <end position="190"/>
    </location>
</feature>
<sequence length="284" mass="32293">MGHQFQQRISIVLNYCHIITIWFVLMVSHPSVSVKTARPTRVPGSPDIVTKADFPYIFWKPTSGPYTPPPSPQAQIGPTKYLHYHGTAIGDQHIDVSEPQILPIQIPKDVVGDALKHPSTTTLANSYPTSATPQYGRHPGKTDPPPLYHPERLYEGHRFRGPGKEQSKTSQTEARHPNHRYPDQNTSNEKYGEDYVKNLIKPQQSWTDSIYKQMEPFLQFPSWATGLLDKGKKPVVQNNFNQYETTEDPEQPHHFFSISGSPPNIIPEIEDKTIIPTNSYNYNK</sequence>
<proteinExistence type="predicted"/>
<protein>
    <submittedName>
        <fullName evidence="3">Uncharacterized protein</fullName>
    </submittedName>
</protein>
<feature type="transmembrane region" description="Helical" evidence="2">
    <location>
        <begin position="12"/>
        <end position="32"/>
    </location>
</feature>
<keyword evidence="2" id="KW-1133">Transmembrane helix</keyword>
<reference evidence="3 4" key="1">
    <citation type="submission" date="2024-05" db="EMBL/GenBank/DDBJ databases">
        <authorList>
            <person name="Wallberg A."/>
        </authorList>
    </citation>
    <scope>NUCLEOTIDE SEQUENCE [LARGE SCALE GENOMIC DNA]</scope>
</reference>
<evidence type="ECO:0000256" key="1">
    <source>
        <dbReference type="SAM" id="MobiDB-lite"/>
    </source>
</evidence>
<evidence type="ECO:0000313" key="4">
    <source>
        <dbReference type="Proteomes" id="UP001497623"/>
    </source>
</evidence>
<dbReference type="AlphaFoldDB" id="A0AAV2Q0G4"/>